<dbReference type="AlphaFoldDB" id="A0A0A8YLU1"/>
<feature type="region of interest" description="Disordered" evidence="1">
    <location>
        <begin position="1"/>
        <end position="55"/>
    </location>
</feature>
<sequence length="55" mass="5994">MAGWARPRWRSSCSRTRRWPPPLISGSGSSMPPWTTSLSSPGKSCCPRTSKCQAA</sequence>
<accession>A0A0A8YLU1</accession>
<evidence type="ECO:0000256" key="1">
    <source>
        <dbReference type="SAM" id="MobiDB-lite"/>
    </source>
</evidence>
<feature type="compositionally biased region" description="Polar residues" evidence="1">
    <location>
        <begin position="26"/>
        <end position="42"/>
    </location>
</feature>
<organism evidence="2">
    <name type="scientific">Arundo donax</name>
    <name type="common">Giant reed</name>
    <name type="synonym">Donax arundinaceus</name>
    <dbReference type="NCBI Taxonomy" id="35708"/>
    <lineage>
        <taxon>Eukaryota</taxon>
        <taxon>Viridiplantae</taxon>
        <taxon>Streptophyta</taxon>
        <taxon>Embryophyta</taxon>
        <taxon>Tracheophyta</taxon>
        <taxon>Spermatophyta</taxon>
        <taxon>Magnoliopsida</taxon>
        <taxon>Liliopsida</taxon>
        <taxon>Poales</taxon>
        <taxon>Poaceae</taxon>
        <taxon>PACMAD clade</taxon>
        <taxon>Arundinoideae</taxon>
        <taxon>Arundineae</taxon>
        <taxon>Arundo</taxon>
    </lineage>
</organism>
<name>A0A0A8YLU1_ARUDO</name>
<reference evidence="2" key="2">
    <citation type="journal article" date="2015" name="Data Brief">
        <title>Shoot transcriptome of the giant reed, Arundo donax.</title>
        <authorList>
            <person name="Barrero R.A."/>
            <person name="Guerrero F.D."/>
            <person name="Moolhuijzen P."/>
            <person name="Goolsby J.A."/>
            <person name="Tidwell J."/>
            <person name="Bellgard S.E."/>
            <person name="Bellgard M.I."/>
        </authorList>
    </citation>
    <scope>NUCLEOTIDE SEQUENCE</scope>
    <source>
        <tissue evidence="2">Shoot tissue taken approximately 20 cm above the soil surface</tissue>
    </source>
</reference>
<reference evidence="2" key="1">
    <citation type="submission" date="2014-09" db="EMBL/GenBank/DDBJ databases">
        <authorList>
            <person name="Magalhaes I.L.F."/>
            <person name="Oliveira U."/>
            <person name="Santos F.R."/>
            <person name="Vidigal T.H.D.A."/>
            <person name="Brescovit A.D."/>
            <person name="Santos A.J."/>
        </authorList>
    </citation>
    <scope>NUCLEOTIDE SEQUENCE</scope>
    <source>
        <tissue evidence="2">Shoot tissue taken approximately 20 cm above the soil surface</tissue>
    </source>
</reference>
<proteinExistence type="predicted"/>
<protein>
    <submittedName>
        <fullName evidence="2">Uncharacterized protein</fullName>
    </submittedName>
</protein>
<evidence type="ECO:0000313" key="2">
    <source>
        <dbReference type="EMBL" id="JAD23572.1"/>
    </source>
</evidence>
<dbReference type="EMBL" id="GBRH01274323">
    <property type="protein sequence ID" value="JAD23572.1"/>
    <property type="molecule type" value="Transcribed_RNA"/>
</dbReference>